<keyword evidence="4" id="KW-1185">Reference proteome</keyword>
<dbReference type="KEGG" id="puo:RZN69_13935"/>
<feature type="signal peptide" evidence="2">
    <location>
        <begin position="1"/>
        <end position="29"/>
    </location>
</feature>
<gene>
    <name evidence="3" type="ORF">RZN69_13935</name>
</gene>
<dbReference type="AlphaFoldDB" id="A0AAQ3L5D2"/>
<feature type="chain" id="PRO_5043053393" evidence="2">
    <location>
        <begin position="30"/>
        <end position="289"/>
    </location>
</feature>
<proteinExistence type="predicted"/>
<dbReference type="EMBL" id="CP136920">
    <property type="protein sequence ID" value="WOO39719.1"/>
    <property type="molecule type" value="Genomic_DNA"/>
</dbReference>
<organism evidence="3 4">
    <name type="scientific">Rubellicoccus peritrichatus</name>
    <dbReference type="NCBI Taxonomy" id="3080537"/>
    <lineage>
        <taxon>Bacteria</taxon>
        <taxon>Pseudomonadati</taxon>
        <taxon>Verrucomicrobiota</taxon>
        <taxon>Opitutia</taxon>
        <taxon>Puniceicoccales</taxon>
        <taxon>Cerasicoccaceae</taxon>
        <taxon>Rubellicoccus</taxon>
    </lineage>
</organism>
<keyword evidence="1" id="KW-0812">Transmembrane</keyword>
<keyword evidence="2" id="KW-0732">Signal</keyword>
<sequence>MKSRVLTTLRPGLLAGALAFAAFTSTSHGATLTMNAIQDTTVLDEAFFRDTIYGGSEVLGIASYSSVGMILRFDTTNLASLAGATINSVSFTFTVASNAATTPSNAPNLIINQLSAANSAWTEGTSAGGDVNAVGGANREFLNKTGPGQPGTGTDWASGGNLISFNTPFAAADVAASYDAGSFADITFSDGDVHEFSLNGSDSAAFIAGWLGDSDLADAGVIVNVASGGTFFGGRDGISFNYAFDSVQAASGAAFITVDYTAIPEPSIYALIASAGVLVLVVRRRVKQA</sequence>
<evidence type="ECO:0000256" key="1">
    <source>
        <dbReference type="SAM" id="Phobius"/>
    </source>
</evidence>
<feature type="transmembrane region" description="Helical" evidence="1">
    <location>
        <begin position="266"/>
        <end position="282"/>
    </location>
</feature>
<evidence type="ECO:0000313" key="4">
    <source>
        <dbReference type="Proteomes" id="UP001304300"/>
    </source>
</evidence>
<dbReference type="RefSeq" id="WP_317831714.1">
    <property type="nucleotide sequence ID" value="NZ_CP136920.1"/>
</dbReference>
<accession>A0AAQ3L5D2</accession>
<keyword evidence="1" id="KW-0472">Membrane</keyword>
<protein>
    <submittedName>
        <fullName evidence="3">PEP-CTERM sorting domain-containing protein</fullName>
    </submittedName>
</protein>
<dbReference type="Proteomes" id="UP001304300">
    <property type="component" value="Chromosome"/>
</dbReference>
<reference evidence="3 4" key="1">
    <citation type="submission" date="2023-10" db="EMBL/GenBank/DDBJ databases">
        <title>Rubellicoccus peritrichatus gen. nov., sp. nov., isolated from an algae of coral reef tank.</title>
        <authorList>
            <person name="Luo J."/>
        </authorList>
    </citation>
    <scope>NUCLEOTIDE SEQUENCE [LARGE SCALE GENOMIC DNA]</scope>
    <source>
        <strain evidence="3 4">CR14</strain>
    </source>
</reference>
<name>A0AAQ3L5D2_9BACT</name>
<evidence type="ECO:0000256" key="2">
    <source>
        <dbReference type="SAM" id="SignalP"/>
    </source>
</evidence>
<dbReference type="NCBIfam" id="TIGR02595">
    <property type="entry name" value="PEP_CTERM"/>
    <property type="match status" value="1"/>
</dbReference>
<evidence type="ECO:0000313" key="3">
    <source>
        <dbReference type="EMBL" id="WOO39719.1"/>
    </source>
</evidence>
<keyword evidence="1" id="KW-1133">Transmembrane helix</keyword>
<dbReference type="InterPro" id="IPR013424">
    <property type="entry name" value="Ice-binding_C"/>
</dbReference>